<dbReference type="EMBL" id="BMVO01000003">
    <property type="protein sequence ID" value="GHA94598.1"/>
    <property type="molecule type" value="Genomic_DNA"/>
</dbReference>
<evidence type="ECO:0000256" key="1">
    <source>
        <dbReference type="SAM" id="MobiDB-lite"/>
    </source>
</evidence>
<evidence type="ECO:0008006" key="4">
    <source>
        <dbReference type="Google" id="ProtNLM"/>
    </source>
</evidence>
<sequence length="574" mass="62144">MTQPHKTLKAAAVRYTQRTAKTSAQNPARARQEQAWSFYRTPEVRSFANWIGNAMSGARLYAGRLGPGDSIVKAPDNHPASRIVAEIAGGRDGQAQLLREYGRHLAVAGEGWTVIRPRESALPTWHVVSVLEMSSKGKGMEAQIDGAPVPIPAAADNGTEDAAGSLDPVAIRVWDPSPERHLEADSPVLASLNELEELRLLGAAVRAVTLSRLIGRGVLVVPKGTRFPSTPVQGSEEDDLIDIFMEVAETAIRDPSSAAATVPIILEVPAEMVGLIQRLTFESDFDELAIKLREENIRRFATAADIPGEFLLGLGEVNHWGAWELTAEAIRLGIEPRLSVVAHAYTEHWLRPLLESENVNDAEEWSVFADSSPLRVRTNRSETALRLFELGAISSRALRRETGFDEADAPSTEERSDRDQQDQEQEDVPVPTPLPVDEAPGEPDTLPAAATPRPTDGALAAADGLIWAALSAAGRKLERTPACPRSERARAREVDPAQLHTLLTVGADQVDQWRLLDGAWARVPEVATRYGLDPECLTASLDSYCRELIAAGVVHTFDVVPAAIGKCAPRAVAA</sequence>
<evidence type="ECO:0000313" key="3">
    <source>
        <dbReference type="Proteomes" id="UP000599437"/>
    </source>
</evidence>
<organism evidence="2 3">
    <name type="scientific">Streptomyces chryseus</name>
    <dbReference type="NCBI Taxonomy" id="68186"/>
    <lineage>
        <taxon>Bacteria</taxon>
        <taxon>Bacillati</taxon>
        <taxon>Actinomycetota</taxon>
        <taxon>Actinomycetes</taxon>
        <taxon>Kitasatosporales</taxon>
        <taxon>Streptomycetaceae</taxon>
        <taxon>Streptomyces</taxon>
    </lineage>
</organism>
<gene>
    <name evidence="2" type="ORF">GCM10010346_16730</name>
</gene>
<reference evidence="3" key="1">
    <citation type="journal article" date="2019" name="Int. J. Syst. Evol. Microbiol.">
        <title>The Global Catalogue of Microorganisms (GCM) 10K type strain sequencing project: providing services to taxonomists for standard genome sequencing and annotation.</title>
        <authorList>
            <consortium name="The Broad Institute Genomics Platform"/>
            <consortium name="The Broad Institute Genome Sequencing Center for Infectious Disease"/>
            <person name="Wu L."/>
            <person name="Ma J."/>
        </authorList>
    </citation>
    <scope>NUCLEOTIDE SEQUENCE [LARGE SCALE GENOMIC DNA]</scope>
    <source>
        <strain evidence="3">JCM 4737</strain>
    </source>
</reference>
<name>A0ABQ3DMD9_9ACTN</name>
<proteinExistence type="predicted"/>
<evidence type="ECO:0000313" key="2">
    <source>
        <dbReference type="EMBL" id="GHA94598.1"/>
    </source>
</evidence>
<comment type="caution">
    <text evidence="2">The sequence shown here is derived from an EMBL/GenBank/DDBJ whole genome shotgun (WGS) entry which is preliminary data.</text>
</comment>
<dbReference type="RefSeq" id="WP_189714909.1">
    <property type="nucleotide sequence ID" value="NZ_BMVO01000003.1"/>
</dbReference>
<accession>A0ABQ3DMD9</accession>
<dbReference type="Proteomes" id="UP000599437">
    <property type="component" value="Unassembled WGS sequence"/>
</dbReference>
<feature type="region of interest" description="Disordered" evidence="1">
    <location>
        <begin position="399"/>
        <end position="455"/>
    </location>
</feature>
<protein>
    <recommendedName>
        <fullName evidence="4">Portal protein</fullName>
    </recommendedName>
</protein>
<feature type="compositionally biased region" description="Basic and acidic residues" evidence="1">
    <location>
        <begin position="412"/>
        <end position="421"/>
    </location>
</feature>
<keyword evidence="3" id="KW-1185">Reference proteome</keyword>